<keyword evidence="1" id="KW-0732">Signal</keyword>
<dbReference type="Proteomes" id="UP001179181">
    <property type="component" value="Unassembled WGS sequence"/>
</dbReference>
<comment type="caution">
    <text evidence="3">The sequence shown here is derived from an EMBL/GenBank/DDBJ whole genome shotgun (WGS) entry which is preliminary data.</text>
</comment>
<sequence length="118" mass="13411">MKILLIAIMMLTADQPRQALVFYNAEGVALLEKQSKEFKINEGGLTERDIQFTPIQLSKETGSKWSRWKVDTSSAFTFILVGRDGGEKHRSTEFVSAKELFALVDAMPMRKSEIKNNR</sequence>
<protein>
    <recommendedName>
        <fullName evidence="2">DUF4174 domain-containing protein</fullName>
    </recommendedName>
</protein>
<proteinExistence type="predicted"/>
<dbReference type="EMBL" id="JAASQJ010000002">
    <property type="protein sequence ID" value="NIJ52498.1"/>
    <property type="molecule type" value="Genomic_DNA"/>
</dbReference>
<accession>A0ABX0UJ19</accession>
<keyword evidence="4" id="KW-1185">Reference proteome</keyword>
<feature type="domain" description="DUF4174" evidence="2">
    <location>
        <begin position="16"/>
        <end position="113"/>
    </location>
</feature>
<evidence type="ECO:0000313" key="3">
    <source>
        <dbReference type="EMBL" id="NIJ52498.1"/>
    </source>
</evidence>
<dbReference type="Pfam" id="PF13778">
    <property type="entry name" value="DUF4174"/>
    <property type="match status" value="1"/>
</dbReference>
<evidence type="ECO:0000256" key="1">
    <source>
        <dbReference type="ARBA" id="ARBA00022729"/>
    </source>
</evidence>
<dbReference type="RefSeq" id="WP_167269017.1">
    <property type="nucleotide sequence ID" value="NZ_JAASQJ010000002.1"/>
</dbReference>
<reference evidence="3 4" key="1">
    <citation type="submission" date="2020-03" db="EMBL/GenBank/DDBJ databases">
        <title>Genomic Encyclopedia of Type Strains, Phase IV (KMG-IV): sequencing the most valuable type-strain genomes for metagenomic binning, comparative biology and taxonomic classification.</title>
        <authorList>
            <person name="Goeker M."/>
        </authorList>
    </citation>
    <scope>NUCLEOTIDE SEQUENCE [LARGE SCALE GENOMIC DNA]</scope>
    <source>
        <strain evidence="3 4">DSM 102865</strain>
    </source>
</reference>
<name>A0ABX0UJ19_9BACT</name>
<gene>
    <name evidence="3" type="ORF">FHS68_001668</name>
</gene>
<dbReference type="InterPro" id="IPR025232">
    <property type="entry name" value="DUF4174"/>
</dbReference>
<evidence type="ECO:0000259" key="2">
    <source>
        <dbReference type="Pfam" id="PF13778"/>
    </source>
</evidence>
<organism evidence="3 4">
    <name type="scientific">Dyadobacter arcticus</name>
    <dbReference type="NCBI Taxonomy" id="1078754"/>
    <lineage>
        <taxon>Bacteria</taxon>
        <taxon>Pseudomonadati</taxon>
        <taxon>Bacteroidota</taxon>
        <taxon>Cytophagia</taxon>
        <taxon>Cytophagales</taxon>
        <taxon>Spirosomataceae</taxon>
        <taxon>Dyadobacter</taxon>
    </lineage>
</organism>
<evidence type="ECO:0000313" key="4">
    <source>
        <dbReference type="Proteomes" id="UP001179181"/>
    </source>
</evidence>